<feature type="coiled-coil region" evidence="10">
    <location>
        <begin position="201"/>
        <end position="235"/>
    </location>
</feature>
<dbReference type="eggNOG" id="COG0845">
    <property type="taxonomic scope" value="Bacteria"/>
</dbReference>
<dbReference type="GO" id="GO:0005886">
    <property type="term" value="C:plasma membrane"/>
    <property type="evidence" value="ECO:0007669"/>
    <property type="project" value="UniProtKB-SubCell"/>
</dbReference>
<evidence type="ECO:0000256" key="2">
    <source>
        <dbReference type="ARBA" id="ARBA00009477"/>
    </source>
</evidence>
<dbReference type="Pfam" id="PF26002">
    <property type="entry name" value="Beta-barrel_AprE"/>
    <property type="match status" value="1"/>
</dbReference>
<dbReference type="Pfam" id="PF25994">
    <property type="entry name" value="HH_AprE"/>
    <property type="match status" value="1"/>
</dbReference>
<gene>
    <name evidence="13" type="ordered locus">SAR116_1167</name>
</gene>
<evidence type="ECO:0000259" key="12">
    <source>
        <dbReference type="Pfam" id="PF26002"/>
    </source>
</evidence>
<evidence type="ECO:0000256" key="3">
    <source>
        <dbReference type="ARBA" id="ARBA00022448"/>
    </source>
</evidence>
<sequence length="484" mass="53718">MRIFTMLFQIIFWPFKIVFKFLSKILKILFLPFSGLYEKWYGPMPMTMGGAPVDHSAPDMSDPERGRVKGQFLYVLIALFTTIAVVWAIYAEVNEQVRAEGIIVTPSDVQHVQSRLPGSLVKINVQLGAEVEKGDVLFRLEDEDVLANFQDNEINYQAAYATEIRLKAEISGADSLVFPEELILSSPDVVAQELQHFQSRKNAMRSRLEVLANAVETLERTILEKEAEARIATKQAELYAEELSLLEPLVKAGHEPQAILLAARTKYQQAIGTIELSTLSANARRSDLAGKKREIESIVSNFKADAAGKLAETQIKTMQYKARQDALEGKVRHADIRAPLSGIVSAVHVKTIGAVVQAGTVLVDIVPSESGYLVRAQVPPQNVAAVQPGQIARISLAAYDPSRYGVLMGVVQRVANNTTQPENQMPFYETMIEIPKIELTKSPIRPEITAGMPLTVDILGDKRTVMNYIMTPIQKSLKTAFREK</sequence>
<reference evidence="13 14" key="1">
    <citation type="journal article" date="2010" name="J. Bacteriol.">
        <title>Complete genome sequence of "Candidatus Puniceispirillum marinum" IMCC1322, a representative of the SAR116 clade in the Alphaproteobacteria.</title>
        <authorList>
            <person name="Oh H.M."/>
            <person name="Kwon K.K."/>
            <person name="Kang I."/>
            <person name="Kang S.G."/>
            <person name="Lee J.H."/>
            <person name="Kim S.J."/>
            <person name="Cho J.C."/>
        </authorList>
    </citation>
    <scope>NUCLEOTIDE SEQUENCE [LARGE SCALE GENOMIC DNA]</scope>
    <source>
        <strain evidence="13 14">IMCC1322</strain>
    </source>
</reference>
<dbReference type="InterPro" id="IPR010129">
    <property type="entry name" value="T1SS_HlyD"/>
</dbReference>
<evidence type="ECO:0000256" key="7">
    <source>
        <dbReference type="ARBA" id="ARBA00022989"/>
    </source>
</evidence>
<comment type="subcellular location">
    <subcellularLocation>
        <location evidence="1 9">Cell inner membrane</location>
        <topology evidence="1 9">Single-pass membrane protein</topology>
    </subcellularLocation>
</comment>
<dbReference type="STRING" id="488538.SAR116_1167"/>
<keyword evidence="7 9" id="KW-1133">Transmembrane helix</keyword>
<evidence type="ECO:0000259" key="11">
    <source>
        <dbReference type="Pfam" id="PF25994"/>
    </source>
</evidence>
<proteinExistence type="inferred from homology"/>
<dbReference type="InterPro" id="IPR058781">
    <property type="entry name" value="HH_AprE-like"/>
</dbReference>
<keyword evidence="8 9" id="KW-0472">Membrane</keyword>
<evidence type="ECO:0000256" key="4">
    <source>
        <dbReference type="ARBA" id="ARBA00022475"/>
    </source>
</evidence>
<dbReference type="EMBL" id="CP001751">
    <property type="protein sequence ID" value="ADE39410.1"/>
    <property type="molecule type" value="Genomic_DNA"/>
</dbReference>
<evidence type="ECO:0000256" key="10">
    <source>
        <dbReference type="SAM" id="Coils"/>
    </source>
</evidence>
<keyword evidence="5 9" id="KW-0997">Cell inner membrane</keyword>
<dbReference type="PANTHER" id="PTHR30386">
    <property type="entry name" value="MEMBRANE FUSION SUBUNIT OF EMRAB-TOLC MULTIDRUG EFFLUX PUMP"/>
    <property type="match status" value="1"/>
</dbReference>
<dbReference type="NCBIfam" id="TIGR01843">
    <property type="entry name" value="type_I_hlyD"/>
    <property type="match status" value="1"/>
</dbReference>
<dbReference type="KEGG" id="apb:SAR116_1167"/>
<evidence type="ECO:0000256" key="1">
    <source>
        <dbReference type="ARBA" id="ARBA00004377"/>
    </source>
</evidence>
<evidence type="ECO:0000256" key="8">
    <source>
        <dbReference type="ARBA" id="ARBA00023136"/>
    </source>
</evidence>
<evidence type="ECO:0000256" key="6">
    <source>
        <dbReference type="ARBA" id="ARBA00022692"/>
    </source>
</evidence>
<dbReference type="HOGENOM" id="CLU_023976_8_0_5"/>
<keyword evidence="4 9" id="KW-1003">Cell membrane</keyword>
<evidence type="ECO:0000256" key="5">
    <source>
        <dbReference type="ARBA" id="ARBA00022519"/>
    </source>
</evidence>
<dbReference type="InterPro" id="IPR058982">
    <property type="entry name" value="Beta-barrel_AprE"/>
</dbReference>
<dbReference type="OrthoDB" id="9810980at2"/>
<dbReference type="InterPro" id="IPR050739">
    <property type="entry name" value="MFP"/>
</dbReference>
<keyword evidence="6 9" id="KW-0812">Transmembrane</keyword>
<feature type="domain" description="AprE-like beta-barrel" evidence="12">
    <location>
        <begin position="373"/>
        <end position="458"/>
    </location>
</feature>
<dbReference type="Gene3D" id="2.40.30.170">
    <property type="match status" value="1"/>
</dbReference>
<dbReference type="PRINTS" id="PR01490">
    <property type="entry name" value="RTXTOXIND"/>
</dbReference>
<dbReference type="RefSeq" id="WP_013046039.1">
    <property type="nucleotide sequence ID" value="NC_014010.1"/>
</dbReference>
<evidence type="ECO:0000256" key="9">
    <source>
        <dbReference type="RuleBase" id="RU365093"/>
    </source>
</evidence>
<dbReference type="GO" id="GO:0015031">
    <property type="term" value="P:protein transport"/>
    <property type="evidence" value="ECO:0007669"/>
    <property type="project" value="InterPro"/>
</dbReference>
<accession>D5BT13</accession>
<protein>
    <recommendedName>
        <fullName evidence="9">Membrane fusion protein (MFP) family protein</fullName>
    </recommendedName>
</protein>
<evidence type="ECO:0000313" key="14">
    <source>
        <dbReference type="Proteomes" id="UP000007460"/>
    </source>
</evidence>
<keyword evidence="3 9" id="KW-0813">Transport</keyword>
<name>D5BT13_PUNMI</name>
<dbReference type="PANTHER" id="PTHR30386:SF26">
    <property type="entry name" value="TRANSPORT PROTEIN COMB"/>
    <property type="match status" value="1"/>
</dbReference>
<dbReference type="Gene3D" id="2.40.50.100">
    <property type="match status" value="1"/>
</dbReference>
<keyword evidence="14" id="KW-1185">Reference proteome</keyword>
<dbReference type="Proteomes" id="UP000007460">
    <property type="component" value="Chromosome"/>
</dbReference>
<feature type="transmembrane region" description="Helical" evidence="9">
    <location>
        <begin position="72"/>
        <end position="90"/>
    </location>
</feature>
<organism evidence="13 14">
    <name type="scientific">Puniceispirillum marinum (strain IMCC1322)</name>
    <dbReference type="NCBI Taxonomy" id="488538"/>
    <lineage>
        <taxon>Bacteria</taxon>
        <taxon>Pseudomonadati</taxon>
        <taxon>Pseudomonadota</taxon>
        <taxon>Alphaproteobacteria</taxon>
        <taxon>Candidatus Puniceispirillales</taxon>
        <taxon>Candidatus Puniceispirillaceae</taxon>
        <taxon>Candidatus Puniceispirillum</taxon>
    </lineage>
</organism>
<feature type="domain" description="AprE-like long alpha-helical hairpin" evidence="11">
    <location>
        <begin position="147"/>
        <end position="326"/>
    </location>
</feature>
<keyword evidence="10" id="KW-0175">Coiled coil</keyword>
<dbReference type="AlphaFoldDB" id="D5BT13"/>
<comment type="similarity">
    <text evidence="2 9">Belongs to the membrane fusion protein (MFP) (TC 8.A.1) family.</text>
</comment>
<evidence type="ECO:0000313" key="13">
    <source>
        <dbReference type="EMBL" id="ADE39410.1"/>
    </source>
</evidence>